<evidence type="ECO:0000256" key="2">
    <source>
        <dbReference type="ARBA" id="ARBA00011245"/>
    </source>
</evidence>
<dbReference type="Pfam" id="PF00305">
    <property type="entry name" value="Lipoxygenase"/>
    <property type="match status" value="2"/>
</dbReference>
<dbReference type="InterPro" id="IPR013819">
    <property type="entry name" value="LipOase_C"/>
</dbReference>
<dbReference type="PROSITE" id="PS00081">
    <property type="entry name" value="LIPOXYGENASE_2"/>
    <property type="match status" value="1"/>
</dbReference>
<dbReference type="Gene3D" id="4.10.375.10">
    <property type="entry name" value="Lipoxygenase-1, Domain 2"/>
    <property type="match status" value="1"/>
</dbReference>
<dbReference type="EC" id="1.13.11.-" evidence="12"/>
<dbReference type="SUPFAM" id="SSF48484">
    <property type="entry name" value="Lipoxigenase"/>
    <property type="match status" value="1"/>
</dbReference>
<evidence type="ECO:0000256" key="11">
    <source>
        <dbReference type="PROSITE-ProRule" id="PRU00152"/>
    </source>
</evidence>
<dbReference type="Gramene" id="CDO99537">
    <property type="protein sequence ID" value="CDO99537"/>
    <property type="gene ID" value="GSCOC_T00029162001"/>
</dbReference>
<dbReference type="GO" id="GO:0034440">
    <property type="term" value="P:lipid oxidation"/>
    <property type="evidence" value="ECO:0007669"/>
    <property type="project" value="InterPro"/>
</dbReference>
<dbReference type="Gene3D" id="3.10.450.60">
    <property type="match status" value="1"/>
</dbReference>
<dbReference type="Proteomes" id="UP000295252">
    <property type="component" value="Chromosome IV"/>
</dbReference>
<keyword evidence="9" id="KW-0443">Lipid metabolism</keyword>
<dbReference type="InterPro" id="IPR020834">
    <property type="entry name" value="LipOase_CS"/>
</dbReference>
<dbReference type="PhylomeDB" id="A0A068TU14"/>
<keyword evidence="10 12" id="KW-0275">Fatty acid biosynthesis</keyword>
<dbReference type="PANTHER" id="PTHR11771">
    <property type="entry name" value="LIPOXYGENASE"/>
    <property type="match status" value="1"/>
</dbReference>
<feature type="domain" description="PLAT" evidence="14">
    <location>
        <begin position="89"/>
        <end position="210"/>
    </location>
</feature>
<dbReference type="PROSITE" id="PS51393">
    <property type="entry name" value="LIPOXYGENASE_3"/>
    <property type="match status" value="1"/>
</dbReference>
<evidence type="ECO:0000256" key="7">
    <source>
        <dbReference type="ARBA" id="ARBA00022964"/>
    </source>
</evidence>
<sequence>MAACNKLLASSTRFLLNVKPFQRRKKLSTFNSILPNYTRKPLEYSSKAILGHAETCSAEENLAKAEKDEPSRTISLSAIVTLKYANPTDLKDVIFQLMNASSTTNGRGVVLQLVSSELDPHTREPKLSREAVLNMSNSNGPSSGSSDHQTFRIQFTVDHNFGVPGAIMVYNKYEKEFFLISISVEGFVNFDCKSWIQPEKVNSRPRVFFSNKAYLPFQTPAGLKKLRERELQELRGDGTGTRLASDRIYDYDVYNDLGDPDKGIERVRPTLGGQQNPHPRRCRTGRPPTIVATNEYPTVNYANRTQLDENQLGSPHRRAMINFLYANAEIPASCSKPVYVPRDEEFEESKNRYVSTGKLKAVFGYLMFSLVPNLYSDVTNLKIKLPHYQNNSPPEISFSYVFNHTTQVVQNFTFPFEMNNHVYMCNIPEGAKGFSDLGDDEFALRVLAGINPLNIERIVFLVQNFPPRSKLDPSIYGPLESALKEEHIISHLDGMSVQQAMDKKKLFLLDYHDLYLPFLNQINALDDRKSYATRTLFFLTSAGTLKPVAIELSLPKGELTVSSKQVLTPPIDDTSNWLWQLAKAHVCTNDSGVHQLVNHWLRVHACMEPVIIAAHRQLSIMHPIFKLLKPHLRYTLRVNTTARETLLNANGTIESFYAPGQYCMQLACSAYRDFWRFDQEGLPADLIRRGIAVPDPKHEHGLRLLIEDYPYANDGLLYWSAIDKLVKTYVDHYYPNAVLIQDDKELQAWYREVINVGHADHRFATWWPNLETPDDLIKILTTLIWVASGEHAALNFGQYGRFDPSHPNLMRKLLPQENDPEYASFLENPKEYFLSSLPSLDNSAKFASVLSVISAHSSDEEYIGQRDDLLSWSGEPEILEAFYRFFVDIKMLEREIEERNSDSNLRNRCAVGIPPYELLIPSSGNGATSRGVPNSITV</sequence>
<keyword evidence="7" id="KW-0223">Dioxygenase</keyword>
<dbReference type="InterPro" id="IPR036392">
    <property type="entry name" value="PLAT/LH2_dom_sf"/>
</dbReference>
<feature type="region of interest" description="Disordered" evidence="13">
    <location>
        <begin position="266"/>
        <end position="288"/>
    </location>
</feature>
<dbReference type="STRING" id="49390.A0A068TU14"/>
<evidence type="ECO:0000256" key="4">
    <source>
        <dbReference type="ARBA" id="ARBA00022723"/>
    </source>
</evidence>
<dbReference type="OMA" id="MEGFPAD"/>
<evidence type="ECO:0000256" key="1">
    <source>
        <dbReference type="ARBA" id="ARBA00009419"/>
    </source>
</evidence>
<evidence type="ECO:0000256" key="12">
    <source>
        <dbReference type="RuleBase" id="RU003975"/>
    </source>
</evidence>
<comment type="similarity">
    <text evidence="1 12">Belongs to the lipoxygenase family.</text>
</comment>
<comment type="subunit">
    <text evidence="2">Monomer.</text>
</comment>
<keyword evidence="4" id="KW-0479">Metal-binding</keyword>
<dbReference type="PRINTS" id="PR00468">
    <property type="entry name" value="PLTLPOXGNASE"/>
</dbReference>
<dbReference type="EMBL" id="HG739088">
    <property type="protein sequence ID" value="CDO99537.1"/>
    <property type="molecule type" value="Genomic_DNA"/>
</dbReference>
<proteinExistence type="inferred from homology"/>
<dbReference type="GO" id="GO:0016702">
    <property type="term" value="F:oxidoreductase activity, acting on single donors with incorporation of molecular oxygen, incorporation of two atoms of oxygen"/>
    <property type="evidence" value="ECO:0007669"/>
    <property type="project" value="InterPro"/>
</dbReference>
<keyword evidence="5 12" id="KW-0925">Oxylipin biosynthesis</keyword>
<reference evidence="17" key="1">
    <citation type="journal article" date="2014" name="Science">
        <title>The coffee genome provides insight into the convergent evolution of caffeine biosynthesis.</title>
        <authorList>
            <person name="Denoeud F."/>
            <person name="Carretero-Paulet L."/>
            <person name="Dereeper A."/>
            <person name="Droc G."/>
            <person name="Guyot R."/>
            <person name="Pietrella M."/>
            <person name="Zheng C."/>
            <person name="Alberti A."/>
            <person name="Anthony F."/>
            <person name="Aprea G."/>
            <person name="Aury J.M."/>
            <person name="Bento P."/>
            <person name="Bernard M."/>
            <person name="Bocs S."/>
            <person name="Campa C."/>
            <person name="Cenci A."/>
            <person name="Combes M.C."/>
            <person name="Crouzillat D."/>
            <person name="Da Silva C."/>
            <person name="Daddiego L."/>
            <person name="De Bellis F."/>
            <person name="Dussert S."/>
            <person name="Garsmeur O."/>
            <person name="Gayraud T."/>
            <person name="Guignon V."/>
            <person name="Jahn K."/>
            <person name="Jamilloux V."/>
            <person name="Joet T."/>
            <person name="Labadie K."/>
            <person name="Lan T."/>
            <person name="Leclercq J."/>
            <person name="Lepelley M."/>
            <person name="Leroy T."/>
            <person name="Li L.T."/>
            <person name="Librado P."/>
            <person name="Lopez L."/>
            <person name="Munoz A."/>
            <person name="Noel B."/>
            <person name="Pallavicini A."/>
            <person name="Perrotta G."/>
            <person name="Poncet V."/>
            <person name="Pot D."/>
            <person name="Priyono X."/>
            <person name="Rigoreau M."/>
            <person name="Rouard M."/>
            <person name="Rozas J."/>
            <person name="Tranchant-Dubreuil C."/>
            <person name="VanBuren R."/>
            <person name="Zhang Q."/>
            <person name="Andrade A.C."/>
            <person name="Argout X."/>
            <person name="Bertrand B."/>
            <person name="de Kochko A."/>
            <person name="Graziosi G."/>
            <person name="Henry R.J."/>
            <person name="Jayarama X."/>
            <person name="Ming R."/>
            <person name="Nagai C."/>
            <person name="Rounsley S."/>
            <person name="Sankoff D."/>
            <person name="Giuliano G."/>
            <person name="Albert V.A."/>
            <person name="Wincker P."/>
            <person name="Lashermes P."/>
        </authorList>
    </citation>
    <scope>NUCLEOTIDE SEQUENCE [LARGE SCALE GENOMIC DNA]</scope>
    <source>
        <strain evidence="17">cv. DH200-94</strain>
    </source>
</reference>
<dbReference type="AlphaFoldDB" id="A0A068TU14"/>
<comment type="pathway">
    <text evidence="12">Lipid metabolism; oxylipin biosynthesis.</text>
</comment>
<dbReference type="PRINTS" id="PR00087">
    <property type="entry name" value="LIPOXYGENASE"/>
</dbReference>
<keyword evidence="17" id="KW-1185">Reference proteome</keyword>
<evidence type="ECO:0000259" key="14">
    <source>
        <dbReference type="PROSITE" id="PS50095"/>
    </source>
</evidence>
<dbReference type="PROSITE" id="PS50095">
    <property type="entry name" value="PLAT"/>
    <property type="match status" value="1"/>
</dbReference>
<keyword evidence="8" id="KW-0560">Oxidoreductase</keyword>
<organism evidence="16 17">
    <name type="scientific">Coffea canephora</name>
    <name type="common">Robusta coffee</name>
    <dbReference type="NCBI Taxonomy" id="49390"/>
    <lineage>
        <taxon>Eukaryota</taxon>
        <taxon>Viridiplantae</taxon>
        <taxon>Streptophyta</taxon>
        <taxon>Embryophyta</taxon>
        <taxon>Tracheophyta</taxon>
        <taxon>Spermatophyta</taxon>
        <taxon>Magnoliopsida</taxon>
        <taxon>eudicotyledons</taxon>
        <taxon>Gunneridae</taxon>
        <taxon>Pentapetalae</taxon>
        <taxon>asterids</taxon>
        <taxon>lamiids</taxon>
        <taxon>Gentianales</taxon>
        <taxon>Rubiaceae</taxon>
        <taxon>Ixoroideae</taxon>
        <taxon>Gardenieae complex</taxon>
        <taxon>Bertiereae - Coffeeae clade</taxon>
        <taxon>Coffeeae</taxon>
        <taxon>Coffea</taxon>
    </lineage>
</organism>
<gene>
    <name evidence="16" type="ORF">GSCOC_T00029162001</name>
</gene>
<comment type="caution">
    <text evidence="11">Lacks conserved residue(s) required for the propagation of feature annotation.</text>
</comment>
<feature type="domain" description="Lipoxygenase" evidence="15">
    <location>
        <begin position="213"/>
        <end position="938"/>
    </location>
</feature>
<dbReference type="GO" id="GO:0006633">
    <property type="term" value="P:fatty acid biosynthetic process"/>
    <property type="evidence" value="ECO:0007669"/>
    <property type="project" value="UniProtKB-KW"/>
</dbReference>
<dbReference type="SUPFAM" id="SSF49723">
    <property type="entry name" value="Lipase/lipooxygenase domain (PLAT/LH2 domain)"/>
    <property type="match status" value="1"/>
</dbReference>
<dbReference type="SMART" id="SM00308">
    <property type="entry name" value="LH2"/>
    <property type="match status" value="1"/>
</dbReference>
<comment type="function">
    <text evidence="12">Plant lipoxygenase may be involved in a number of diverse aspects of plant physiology including growth and development, pest resistance, and senescence or responses to wounding.</text>
</comment>
<evidence type="ECO:0000256" key="13">
    <source>
        <dbReference type="SAM" id="MobiDB-lite"/>
    </source>
</evidence>
<dbReference type="InterPro" id="IPR036226">
    <property type="entry name" value="LipOase_C_sf"/>
</dbReference>
<evidence type="ECO:0000313" key="17">
    <source>
        <dbReference type="Proteomes" id="UP000295252"/>
    </source>
</evidence>
<accession>A0A068TU14</accession>
<evidence type="ECO:0000256" key="8">
    <source>
        <dbReference type="ARBA" id="ARBA00023002"/>
    </source>
</evidence>
<evidence type="ECO:0000259" key="15">
    <source>
        <dbReference type="PROSITE" id="PS51393"/>
    </source>
</evidence>
<dbReference type="Gene3D" id="1.20.245.10">
    <property type="entry name" value="Lipoxygenase-1, Domain 5"/>
    <property type="match status" value="1"/>
</dbReference>
<keyword evidence="6" id="KW-0276">Fatty acid metabolism</keyword>
<name>A0A068TU14_COFCA</name>
<dbReference type="Gene3D" id="2.60.60.20">
    <property type="entry name" value="PLAT/LH2 domain"/>
    <property type="match status" value="1"/>
</dbReference>
<keyword evidence="3 12" id="KW-0444">Lipid biosynthesis</keyword>
<dbReference type="OrthoDB" id="407298at2759"/>
<dbReference type="InterPro" id="IPR000907">
    <property type="entry name" value="LipOase"/>
</dbReference>
<protein>
    <recommendedName>
        <fullName evidence="12">Lipoxygenase</fullName>
        <ecNumber evidence="12">1.13.11.-</ecNumber>
    </recommendedName>
</protein>
<evidence type="ECO:0000313" key="16">
    <source>
        <dbReference type="EMBL" id="CDO99537.1"/>
    </source>
</evidence>
<dbReference type="InterPro" id="IPR001024">
    <property type="entry name" value="PLAT/LH2_dom"/>
</dbReference>
<dbReference type="GO" id="GO:0046872">
    <property type="term" value="F:metal ion binding"/>
    <property type="evidence" value="ECO:0007669"/>
    <property type="project" value="UniProtKB-UniRule"/>
</dbReference>
<dbReference type="InParanoid" id="A0A068TU14"/>
<dbReference type="GO" id="GO:0031408">
    <property type="term" value="P:oxylipin biosynthetic process"/>
    <property type="evidence" value="ECO:0007669"/>
    <property type="project" value="UniProtKB-UniRule"/>
</dbReference>
<evidence type="ECO:0000256" key="5">
    <source>
        <dbReference type="ARBA" id="ARBA00022767"/>
    </source>
</evidence>
<dbReference type="Pfam" id="PF01477">
    <property type="entry name" value="PLAT"/>
    <property type="match status" value="1"/>
</dbReference>
<evidence type="ECO:0000256" key="9">
    <source>
        <dbReference type="ARBA" id="ARBA00023098"/>
    </source>
</evidence>
<dbReference type="InterPro" id="IPR001246">
    <property type="entry name" value="LipOase_plant"/>
</dbReference>
<evidence type="ECO:0000256" key="3">
    <source>
        <dbReference type="ARBA" id="ARBA00022516"/>
    </source>
</evidence>
<evidence type="ECO:0000256" key="6">
    <source>
        <dbReference type="ARBA" id="ARBA00022832"/>
    </source>
</evidence>
<dbReference type="UniPathway" id="UPA00382"/>
<evidence type="ECO:0000256" key="10">
    <source>
        <dbReference type="ARBA" id="ARBA00023160"/>
    </source>
</evidence>